<feature type="compositionally biased region" description="Basic and acidic residues" evidence="7">
    <location>
        <begin position="1008"/>
        <end position="1035"/>
    </location>
</feature>
<feature type="compositionally biased region" description="Basic and acidic residues" evidence="7">
    <location>
        <begin position="807"/>
        <end position="820"/>
    </location>
</feature>
<feature type="compositionally biased region" description="Basic and acidic residues" evidence="7">
    <location>
        <begin position="232"/>
        <end position="243"/>
    </location>
</feature>
<feature type="compositionally biased region" description="Basic and acidic residues" evidence="7">
    <location>
        <begin position="676"/>
        <end position="695"/>
    </location>
</feature>
<dbReference type="InterPro" id="IPR012501">
    <property type="entry name" value="Vps54_C"/>
</dbReference>
<keyword evidence="5" id="KW-0333">Golgi apparatus</keyword>
<feature type="domain" description="Vacuolar protein sorting-associated protein 54 C-terminal" evidence="8">
    <location>
        <begin position="1446"/>
        <end position="1541"/>
    </location>
</feature>
<feature type="compositionally biased region" description="Polar residues" evidence="7">
    <location>
        <begin position="658"/>
        <end position="671"/>
    </location>
</feature>
<keyword evidence="6" id="KW-0175">Coiled coil</keyword>
<feature type="compositionally biased region" description="Low complexity" evidence="7">
    <location>
        <begin position="716"/>
        <end position="725"/>
    </location>
</feature>
<dbReference type="RefSeq" id="XP_029215730.1">
    <property type="nucleotide sequence ID" value="XM_029361375.1"/>
</dbReference>
<feature type="compositionally biased region" description="Basic and acidic residues" evidence="7">
    <location>
        <begin position="706"/>
        <end position="715"/>
    </location>
</feature>
<dbReference type="GO" id="GO:0042147">
    <property type="term" value="P:retrograde transport, endosome to Golgi"/>
    <property type="evidence" value="ECO:0007669"/>
    <property type="project" value="InterPro"/>
</dbReference>
<evidence type="ECO:0000313" key="10">
    <source>
        <dbReference type="Proteomes" id="UP000224006"/>
    </source>
</evidence>
<dbReference type="STRING" id="94643.A0A2A9M5X8"/>
<dbReference type="Proteomes" id="UP000224006">
    <property type="component" value="Unassembled WGS sequence"/>
</dbReference>
<protein>
    <recommendedName>
        <fullName evidence="8">Vacuolar protein sorting-associated protein 54 C-terminal domain-containing protein</fullName>
    </recommendedName>
</protein>
<feature type="region of interest" description="Disordered" evidence="7">
    <location>
        <begin position="219"/>
        <end position="274"/>
    </location>
</feature>
<keyword evidence="10" id="KW-1185">Reference proteome</keyword>
<dbReference type="GO" id="GO:0019905">
    <property type="term" value="F:syntaxin binding"/>
    <property type="evidence" value="ECO:0007669"/>
    <property type="project" value="TreeGrafter"/>
</dbReference>
<evidence type="ECO:0000259" key="8">
    <source>
        <dbReference type="Pfam" id="PF07928"/>
    </source>
</evidence>
<dbReference type="GO" id="GO:0006896">
    <property type="term" value="P:Golgi to vacuole transport"/>
    <property type="evidence" value="ECO:0007669"/>
    <property type="project" value="TreeGrafter"/>
</dbReference>
<evidence type="ECO:0000256" key="2">
    <source>
        <dbReference type="ARBA" id="ARBA00009150"/>
    </source>
</evidence>
<feature type="compositionally biased region" description="Basic and acidic residues" evidence="7">
    <location>
        <begin position="837"/>
        <end position="868"/>
    </location>
</feature>
<feature type="region of interest" description="Disordered" evidence="7">
    <location>
        <begin position="132"/>
        <end position="154"/>
    </location>
</feature>
<dbReference type="KEGG" id="bbes:BESB_026950"/>
<dbReference type="PANTHER" id="PTHR12965">
    <property type="entry name" value="VACUOLAR PROTEIN SORTING 54"/>
    <property type="match status" value="1"/>
</dbReference>
<dbReference type="InterPro" id="IPR039745">
    <property type="entry name" value="Vps54"/>
</dbReference>
<evidence type="ECO:0000256" key="6">
    <source>
        <dbReference type="ARBA" id="ARBA00023054"/>
    </source>
</evidence>
<evidence type="ECO:0000256" key="3">
    <source>
        <dbReference type="ARBA" id="ARBA00022448"/>
    </source>
</evidence>
<dbReference type="GO" id="GO:0000938">
    <property type="term" value="C:GARP complex"/>
    <property type="evidence" value="ECO:0007669"/>
    <property type="project" value="InterPro"/>
</dbReference>
<organism evidence="9 10">
    <name type="scientific">Besnoitia besnoiti</name>
    <name type="common">Apicomplexan protozoan</name>
    <dbReference type="NCBI Taxonomy" id="94643"/>
    <lineage>
        <taxon>Eukaryota</taxon>
        <taxon>Sar</taxon>
        <taxon>Alveolata</taxon>
        <taxon>Apicomplexa</taxon>
        <taxon>Conoidasida</taxon>
        <taxon>Coccidia</taxon>
        <taxon>Eucoccidiorida</taxon>
        <taxon>Eimeriorina</taxon>
        <taxon>Sarcocystidae</taxon>
        <taxon>Besnoitia</taxon>
    </lineage>
</organism>
<keyword evidence="4" id="KW-0653">Protein transport</keyword>
<accession>A0A2A9M5X8</accession>
<feature type="region of interest" description="Disordered" evidence="7">
    <location>
        <begin position="657"/>
        <end position="911"/>
    </location>
</feature>
<feature type="compositionally biased region" description="Acidic residues" evidence="7">
    <location>
        <begin position="1584"/>
        <end position="1595"/>
    </location>
</feature>
<feature type="region of interest" description="Disordered" evidence="7">
    <location>
        <begin position="1584"/>
        <end position="1673"/>
    </location>
</feature>
<feature type="compositionally biased region" description="Basic and acidic residues" evidence="7">
    <location>
        <begin position="1596"/>
        <end position="1608"/>
    </location>
</feature>
<feature type="region of interest" description="Disordered" evidence="7">
    <location>
        <begin position="1545"/>
        <end position="1566"/>
    </location>
</feature>
<evidence type="ECO:0000313" key="9">
    <source>
        <dbReference type="EMBL" id="PFH31721.1"/>
    </source>
</evidence>
<feature type="compositionally biased region" description="Low complexity" evidence="7">
    <location>
        <begin position="1933"/>
        <end position="1951"/>
    </location>
</feature>
<reference evidence="9 10" key="1">
    <citation type="submission" date="2017-09" db="EMBL/GenBank/DDBJ databases">
        <title>Genome sequencing of Besnoitia besnoiti strain Bb-Ger1.</title>
        <authorList>
            <person name="Schares G."/>
            <person name="Venepally P."/>
            <person name="Lorenzi H.A."/>
        </authorList>
    </citation>
    <scope>NUCLEOTIDE SEQUENCE [LARGE SCALE GENOMIC DNA]</scope>
    <source>
        <strain evidence="9 10">Bb-Ger1</strain>
    </source>
</reference>
<feature type="region of interest" description="Disordered" evidence="7">
    <location>
        <begin position="1924"/>
        <end position="1981"/>
    </location>
</feature>
<evidence type="ECO:0000256" key="4">
    <source>
        <dbReference type="ARBA" id="ARBA00022927"/>
    </source>
</evidence>
<feature type="compositionally biased region" description="Low complexity" evidence="7">
    <location>
        <begin position="1341"/>
        <end position="1352"/>
    </location>
</feature>
<dbReference type="Pfam" id="PF07928">
    <property type="entry name" value="Vps54"/>
    <property type="match status" value="1"/>
</dbReference>
<feature type="region of interest" description="Disordered" evidence="7">
    <location>
        <begin position="1312"/>
        <end position="1407"/>
    </location>
</feature>
<feature type="compositionally biased region" description="Low complexity" evidence="7">
    <location>
        <begin position="899"/>
        <end position="911"/>
    </location>
</feature>
<dbReference type="GeneID" id="40307747"/>
<feature type="region of interest" description="Disordered" evidence="7">
    <location>
        <begin position="978"/>
        <end position="1037"/>
    </location>
</feature>
<comment type="similarity">
    <text evidence="2">Belongs to the VPS54 family.</text>
</comment>
<gene>
    <name evidence="9" type="ORF">BESB_026950</name>
</gene>
<keyword evidence="3" id="KW-0813">Transport</keyword>
<feature type="compositionally biased region" description="Low complexity" evidence="7">
    <location>
        <begin position="732"/>
        <end position="749"/>
    </location>
</feature>
<dbReference type="EMBL" id="NWUJ01000014">
    <property type="protein sequence ID" value="PFH31721.1"/>
    <property type="molecule type" value="Genomic_DNA"/>
</dbReference>
<dbReference type="GO" id="GO:0005829">
    <property type="term" value="C:cytosol"/>
    <property type="evidence" value="ECO:0007669"/>
    <property type="project" value="GOC"/>
</dbReference>
<evidence type="ECO:0000256" key="1">
    <source>
        <dbReference type="ARBA" id="ARBA00004601"/>
    </source>
</evidence>
<feature type="region of interest" description="Disordered" evidence="7">
    <location>
        <begin position="1"/>
        <end position="22"/>
    </location>
</feature>
<dbReference type="PANTHER" id="PTHR12965:SF0">
    <property type="entry name" value="VACUOLAR PROTEIN SORTING-ASSOCIATED PROTEIN 54"/>
    <property type="match status" value="1"/>
</dbReference>
<feature type="compositionally biased region" description="Basic and acidic residues" evidence="7">
    <location>
        <begin position="140"/>
        <end position="152"/>
    </location>
</feature>
<dbReference type="GO" id="GO:0015031">
    <property type="term" value="P:protein transport"/>
    <property type="evidence" value="ECO:0007669"/>
    <property type="project" value="UniProtKB-KW"/>
</dbReference>
<feature type="compositionally biased region" description="Basic residues" evidence="7">
    <location>
        <begin position="1652"/>
        <end position="1662"/>
    </location>
</feature>
<sequence length="2109" mass="223221">MAKPVRGRFSLPPREEDDSEFASGCLSPHWQRALQEELQTAQSISAVVNVPGAEEPNSLLSLFSFADGSRFASPLLLEEPADFVSSPRTPVAAATTILGQPPAEISLADFSDYFESLKEAKAARDACDALPRAGQRRRKGTEGKAQLKENRTRAVSVRGDLRRGARRCGAGRGECGGALSRGAEERKCGTPGGLDAANQALAPASRETTHWRCRRRGCRRRAGGASGPRAPRGCEGRGTERGGRRGQGVEGRGATTGAPGEEGDGEGQVEDEAEAEGAFCGDDVDDAFLLDRQEDDEEEAADLGEAHARYTVPECFFSPDFQVHDFLRYELPEAMKVHDQLSACLDEVECNLVALLSRRFSFFVSSLWRLTSMQSEIDRALRSVAVLKGEVKKMQSERVELGLKVLRLTKERQGLLVHLRRMECLSYVRDCLQSLDVLLQAKEFATCLRLIDATRELMNEELAALHVARPIRLQLDELQHRITTSLIEDFAAAATAAVFPVHAERHSPACVAALLAGGLSSRSPSLGAAAFPRRAASLLESLLSPRERVAAAEGRDPAASGLSRALHAVYGDWQRGWILLIEEEEQNPFQDGGVFEWEQRLISCVGLSAESLKALNLLSRCEGNASMMVARARQSFTSATKRAMRTVATRAVTKYSAAATSSLGASPSRCSGRQRRAGETQRREAASPQESDRETGAPAAEGEEAESGRGDRESEAGPAAPEGAAWDGGAGDAQTEKASGASSRSPSAEEAAERKAGGDRPSREEEMQEKRPSDSEPEVPAGGGEAPPGVETADGETGGAATAAQEGGRDEKRMTCREASDAVAAHVAPSDEPAEESQERAEEREARVTRATRLQEGEGTTKQEEKASGRNGVDGKVPPGQSFPEHPVASSSPAPPPSSSAAPPAVSPEAAAAGAASGQALSEAVRQLEPQAFLCVWRDCLGFSLCVARRLEAWTCLALLRSIELSFAARLKAQDKLERARDDGDRGAGAGGASPPEDGGPEETPAPRSEKADRRRAEREEGCTAGEQGEHEERGRWKKTLTTAQAESLEKNVDSQTRQWRIVAADLARLAEMVIQGLISKCSSMLQLRAQVHHRLRPKQLAALYWTSLSALGCLHALQERFHARLSEVLLQSLRVTVRFLLFPEEARLQGSRGALASPGGAAASASPSAATEDADDAQVSRSAEKREDEPAGSTCLHDAETEEEQDAVGPRSVLRLRGEAGRDQSSPLHLKVGNLSLQLAGPAAAALKAPLFTHAKVLLESFHEAKLAQVNLLLENETWERADVPFSFARTLETILRFSFFSTPLPCSSPGCLSRTPPPGGLDAGAVSPRPTSAREGDTAAAPVPAGAGEESTGEGAGGEEDAGARDICRSGGESFSSPAARRASLNGERTGGSLEGLDGERKAAGPEAAAASAGAGAKSPEEVIVCQCDCGSCLVAPRSLTVNNEVFMVVPSCLLAIQIIADYISLLRLLPLLLPLLLPSLAHVLQHFARVSLQLTVEGGAVKRGRLPRITAAALALCARSFAALKELLEFFIQRIDSAQQSARDKRRNGGGAEAAPRRETAPVWDPWEALPTDLLLSSVSDEDLSDGEAEAEDASKRSGEARPDDSTEGPQSRGSPRGEPDGARRGACSSGGLGAASAAPSDDASERKPRARRSRRRPHAPSIPPLLSPLPRALASQMGLAPIDPHSRAPQVLQQTCRTLADAQAKVYQKLGDILIDRYEVHSARWLSTPHPPPPLADAACVASPAEVIGAERGSGEAAGALPKRNDEKMHAERAGIPEGPNIGAPSSGLELVQQIPAPPPHDALKGLVKDASSLYKVLHRLLPADAVVKIFARAFHQISYRFEMRLAAAFPHPACPVPLAFASAPAQPGGGGPESLGPERDPQGPLGASGAGVGRTGFYESPQELERLVVNALSEVDSSAGAPEREACAAEAGSMSAGAAEGSDRLGAAGGGPSGPRAPALPDAGIEGDGGDAEAERSRCGRLLAASAYGDLLRGPGGGDGAGGGASRGAADAGTDAIQTRINRHLRRPGNEGEPHTVYRPAQGESMGDRYWLDCVYLYESLCRYEGLTMPLLHLVRDLLSACAKCWAVSPGVAELIERRLPREA</sequence>
<feature type="compositionally biased region" description="Low complexity" evidence="7">
    <location>
        <begin position="1154"/>
        <end position="1171"/>
    </location>
</feature>
<evidence type="ECO:0000256" key="7">
    <source>
        <dbReference type="SAM" id="MobiDB-lite"/>
    </source>
</evidence>
<dbReference type="VEuPathDB" id="ToxoDB:BESB_026950"/>
<feature type="compositionally biased region" description="Low complexity" evidence="7">
    <location>
        <begin position="1959"/>
        <end position="1969"/>
    </location>
</feature>
<feature type="region of interest" description="Disordered" evidence="7">
    <location>
        <begin position="167"/>
        <end position="190"/>
    </location>
</feature>
<feature type="compositionally biased region" description="Acidic residues" evidence="7">
    <location>
        <begin position="261"/>
        <end position="274"/>
    </location>
</feature>
<feature type="region of interest" description="Disordered" evidence="7">
    <location>
        <begin position="1869"/>
        <end position="1901"/>
    </location>
</feature>
<name>A0A2A9M5X8_BESBE</name>
<comment type="caution">
    <text evidence="9">The sequence shown here is derived from an EMBL/GenBank/DDBJ whole genome shotgun (WGS) entry which is preliminary data.</text>
</comment>
<feature type="compositionally biased region" description="Basic and acidic residues" evidence="7">
    <location>
        <begin position="751"/>
        <end position="774"/>
    </location>
</feature>
<comment type="subcellular location">
    <subcellularLocation>
        <location evidence="1">Golgi apparatus</location>
        <location evidence="1">trans-Golgi network</location>
    </subcellularLocation>
</comment>
<proteinExistence type="inferred from homology"/>
<dbReference type="OrthoDB" id="446045at2759"/>
<feature type="region of interest" description="Disordered" evidence="7">
    <location>
        <begin position="1154"/>
        <end position="1212"/>
    </location>
</feature>
<evidence type="ECO:0000256" key="5">
    <source>
        <dbReference type="ARBA" id="ARBA00023034"/>
    </source>
</evidence>